<dbReference type="PROSITE" id="PS50294">
    <property type="entry name" value="WD_REPEATS_REGION"/>
    <property type="match status" value="1"/>
</dbReference>
<organism evidence="4 5">
    <name type="scientific">Penicillium cataractarum</name>
    <dbReference type="NCBI Taxonomy" id="2100454"/>
    <lineage>
        <taxon>Eukaryota</taxon>
        <taxon>Fungi</taxon>
        <taxon>Dikarya</taxon>
        <taxon>Ascomycota</taxon>
        <taxon>Pezizomycotina</taxon>
        <taxon>Eurotiomycetes</taxon>
        <taxon>Eurotiomycetidae</taxon>
        <taxon>Eurotiales</taxon>
        <taxon>Aspergillaceae</taxon>
        <taxon>Penicillium</taxon>
    </lineage>
</organism>
<dbReference type="Pfam" id="PF00400">
    <property type="entry name" value="WD40"/>
    <property type="match status" value="1"/>
</dbReference>
<dbReference type="InterPro" id="IPR015943">
    <property type="entry name" value="WD40/YVTN_repeat-like_dom_sf"/>
</dbReference>
<dbReference type="Gene3D" id="2.130.10.10">
    <property type="entry name" value="YVTN repeat-like/Quinoprotein amine dehydrogenase"/>
    <property type="match status" value="1"/>
</dbReference>
<evidence type="ECO:0000256" key="1">
    <source>
        <dbReference type="ARBA" id="ARBA00022574"/>
    </source>
</evidence>
<reference evidence="4" key="2">
    <citation type="journal article" date="2023" name="IMA Fungus">
        <title>Comparative genomic study of the Penicillium genus elucidates a diverse pangenome and 15 lateral gene transfer events.</title>
        <authorList>
            <person name="Petersen C."/>
            <person name="Sorensen T."/>
            <person name="Nielsen M.R."/>
            <person name="Sondergaard T.E."/>
            <person name="Sorensen J.L."/>
            <person name="Fitzpatrick D.A."/>
            <person name="Frisvad J.C."/>
            <person name="Nielsen K.L."/>
        </authorList>
    </citation>
    <scope>NUCLEOTIDE SEQUENCE</scope>
    <source>
        <strain evidence="4">IBT 29864</strain>
    </source>
</reference>
<reference evidence="4" key="1">
    <citation type="submission" date="2022-11" db="EMBL/GenBank/DDBJ databases">
        <authorList>
            <person name="Petersen C."/>
        </authorList>
    </citation>
    <scope>NUCLEOTIDE SEQUENCE</scope>
    <source>
        <strain evidence="4">IBT 29864</strain>
    </source>
</reference>
<dbReference type="OrthoDB" id="4362147at2759"/>
<proteinExistence type="predicted"/>
<dbReference type="GeneID" id="81437301"/>
<accession>A0A9W9VEF5</accession>
<evidence type="ECO:0000256" key="2">
    <source>
        <dbReference type="ARBA" id="ARBA00022737"/>
    </source>
</evidence>
<dbReference type="EMBL" id="JAPZBS010000004">
    <property type="protein sequence ID" value="KAJ5377784.1"/>
    <property type="molecule type" value="Genomic_DNA"/>
</dbReference>
<feature type="repeat" description="WD" evidence="3">
    <location>
        <begin position="166"/>
        <end position="199"/>
    </location>
</feature>
<sequence length="237" mass="26963">MIFVIEIVPVILIMYLPFTLSEWISIIEGSDNDYDGRVCVSDIITICGSFLTLREETIIFVHQSVKEFLLREALNDIFPEGIGAKTHKIAERSLGSMFKILRPDSNHLESVVYNESRGLIQRYLHWLKALSILESVSHKGSKLVLGSNDKIIRICYSTTGQTLSTLRGHDGQVTLISWSPDRSRLTSPSDDKTIRIWDIAPVRAYRLSRDIEIRLSLDFCKTQYNPDQTRDGLGSFL</sequence>
<keyword evidence="5" id="KW-1185">Reference proteome</keyword>
<evidence type="ECO:0000313" key="5">
    <source>
        <dbReference type="Proteomes" id="UP001147782"/>
    </source>
</evidence>
<keyword evidence="2" id="KW-0677">Repeat</keyword>
<dbReference type="PROSITE" id="PS50082">
    <property type="entry name" value="WD_REPEATS_2"/>
    <property type="match status" value="1"/>
</dbReference>
<comment type="caution">
    <text evidence="4">The sequence shown here is derived from an EMBL/GenBank/DDBJ whole genome shotgun (WGS) entry which is preliminary data.</text>
</comment>
<dbReference type="InterPro" id="IPR001680">
    <property type="entry name" value="WD40_rpt"/>
</dbReference>
<dbReference type="RefSeq" id="XP_056556647.1">
    <property type="nucleotide sequence ID" value="XM_056698122.1"/>
</dbReference>
<gene>
    <name evidence="4" type="ORF">N7496_005193</name>
</gene>
<dbReference type="AlphaFoldDB" id="A0A9W9VEF5"/>
<evidence type="ECO:0000256" key="3">
    <source>
        <dbReference type="PROSITE-ProRule" id="PRU00221"/>
    </source>
</evidence>
<dbReference type="SUPFAM" id="SSF50978">
    <property type="entry name" value="WD40 repeat-like"/>
    <property type="match status" value="1"/>
</dbReference>
<dbReference type="Proteomes" id="UP001147782">
    <property type="component" value="Unassembled WGS sequence"/>
</dbReference>
<dbReference type="SMART" id="SM00320">
    <property type="entry name" value="WD40"/>
    <property type="match status" value="1"/>
</dbReference>
<protein>
    <submittedName>
        <fullName evidence="4">Uncharacterized protein</fullName>
    </submittedName>
</protein>
<dbReference type="PANTHER" id="PTHR19848">
    <property type="entry name" value="WD40 REPEAT PROTEIN"/>
    <property type="match status" value="1"/>
</dbReference>
<keyword evidence="1 3" id="KW-0853">WD repeat</keyword>
<dbReference type="PANTHER" id="PTHR19848:SF8">
    <property type="entry name" value="F-BOX AND WD REPEAT DOMAIN CONTAINING 7"/>
    <property type="match status" value="1"/>
</dbReference>
<evidence type="ECO:0000313" key="4">
    <source>
        <dbReference type="EMBL" id="KAJ5377784.1"/>
    </source>
</evidence>
<dbReference type="InterPro" id="IPR036322">
    <property type="entry name" value="WD40_repeat_dom_sf"/>
</dbReference>
<name>A0A9W9VEF5_9EURO</name>